<organism evidence="1 2">
    <name type="scientific">Lapidilactobacillus dextrinicus DSM 20335</name>
    <dbReference type="NCBI Taxonomy" id="1423738"/>
    <lineage>
        <taxon>Bacteria</taxon>
        <taxon>Bacillati</taxon>
        <taxon>Bacillota</taxon>
        <taxon>Bacilli</taxon>
        <taxon>Lactobacillales</taxon>
        <taxon>Lactobacillaceae</taxon>
        <taxon>Lapidilactobacillus</taxon>
    </lineage>
</organism>
<proteinExistence type="predicted"/>
<dbReference type="OrthoDB" id="1684418at2"/>
<name>A0A0R2BJM3_9LACO</name>
<dbReference type="PATRIC" id="fig|1423738.3.peg.1629"/>
<comment type="caution">
    <text evidence="1">The sequence shown here is derived from an EMBL/GenBank/DDBJ whole genome shotgun (WGS) entry which is preliminary data.</text>
</comment>
<dbReference type="InterPro" id="IPR021739">
    <property type="entry name" value="SaV-like"/>
</dbReference>
<evidence type="ECO:0000313" key="1">
    <source>
        <dbReference type="EMBL" id="KRM79434.1"/>
    </source>
</evidence>
<gene>
    <name evidence="1" type="ORF">FC84_GL001610</name>
</gene>
<dbReference type="STRING" id="1423738.FC84_GL001610"/>
<dbReference type="Proteomes" id="UP000051813">
    <property type="component" value="Unassembled WGS sequence"/>
</dbReference>
<sequence>MSNLKPDYYATSGSDLIEHWYDKWGKSADIIMVANVEKYLERYKEKNGMEDLQKAKTYLDRLIAKQQVTPSNDDGYTQFPLPK</sequence>
<evidence type="ECO:0000313" key="2">
    <source>
        <dbReference type="Proteomes" id="UP000051813"/>
    </source>
</evidence>
<dbReference type="Pfam" id="PF11753">
    <property type="entry name" value="DUF3310"/>
    <property type="match status" value="1"/>
</dbReference>
<reference evidence="1 2" key="1">
    <citation type="journal article" date="2015" name="Genome Announc.">
        <title>Expanding the biotechnology potential of lactobacilli through comparative genomics of 213 strains and associated genera.</title>
        <authorList>
            <person name="Sun Z."/>
            <person name="Harris H.M."/>
            <person name="McCann A."/>
            <person name="Guo C."/>
            <person name="Argimon S."/>
            <person name="Zhang W."/>
            <person name="Yang X."/>
            <person name="Jeffery I.B."/>
            <person name="Cooney J.C."/>
            <person name="Kagawa T.F."/>
            <person name="Liu W."/>
            <person name="Song Y."/>
            <person name="Salvetti E."/>
            <person name="Wrobel A."/>
            <person name="Rasinkangas P."/>
            <person name="Parkhill J."/>
            <person name="Rea M.C."/>
            <person name="O'Sullivan O."/>
            <person name="Ritari J."/>
            <person name="Douillard F.P."/>
            <person name="Paul Ross R."/>
            <person name="Yang R."/>
            <person name="Briner A.E."/>
            <person name="Felis G.E."/>
            <person name="de Vos W.M."/>
            <person name="Barrangou R."/>
            <person name="Klaenhammer T.R."/>
            <person name="Caufield P.W."/>
            <person name="Cui Y."/>
            <person name="Zhang H."/>
            <person name="O'Toole P.W."/>
        </authorList>
    </citation>
    <scope>NUCLEOTIDE SEQUENCE [LARGE SCALE GENOMIC DNA]</scope>
    <source>
        <strain evidence="1 2">DSM 20335</strain>
    </source>
</reference>
<keyword evidence="2" id="KW-1185">Reference proteome</keyword>
<dbReference type="EMBL" id="AYYK01000004">
    <property type="protein sequence ID" value="KRM79434.1"/>
    <property type="molecule type" value="Genomic_DNA"/>
</dbReference>
<dbReference type="AlphaFoldDB" id="A0A0R2BJM3"/>
<protein>
    <recommendedName>
        <fullName evidence="3">DUF3310 domain-containing protein</fullName>
    </recommendedName>
</protein>
<evidence type="ECO:0008006" key="3">
    <source>
        <dbReference type="Google" id="ProtNLM"/>
    </source>
</evidence>
<accession>A0A0R2BJM3</accession>
<dbReference type="RefSeq" id="WP_057755705.1">
    <property type="nucleotide sequence ID" value="NZ_AYYK01000004.1"/>
</dbReference>